<dbReference type="Gene3D" id="1.20.58.1040">
    <property type="match status" value="1"/>
</dbReference>
<dbReference type="InterPro" id="IPR012946">
    <property type="entry name" value="X8"/>
</dbReference>
<dbReference type="GO" id="GO:0005886">
    <property type="term" value="C:plasma membrane"/>
    <property type="evidence" value="ECO:0007669"/>
    <property type="project" value="UniProtKB-SubCell"/>
</dbReference>
<dbReference type="Proteomes" id="UP000029121">
    <property type="component" value="Unassembled WGS sequence"/>
</dbReference>
<evidence type="ECO:0000256" key="3">
    <source>
        <dbReference type="ARBA" id="ARBA00022729"/>
    </source>
</evidence>
<dbReference type="OrthoDB" id="1928574at2759"/>
<organism evidence="7 8">
    <name type="scientific">Capsella rubella</name>
    <dbReference type="NCBI Taxonomy" id="81985"/>
    <lineage>
        <taxon>Eukaryota</taxon>
        <taxon>Viridiplantae</taxon>
        <taxon>Streptophyta</taxon>
        <taxon>Embryophyta</taxon>
        <taxon>Tracheophyta</taxon>
        <taxon>Spermatophyta</taxon>
        <taxon>Magnoliopsida</taxon>
        <taxon>eudicotyledons</taxon>
        <taxon>Gunneridae</taxon>
        <taxon>Pentapetalae</taxon>
        <taxon>rosids</taxon>
        <taxon>malvids</taxon>
        <taxon>Brassicales</taxon>
        <taxon>Brassicaceae</taxon>
        <taxon>Camelineae</taxon>
        <taxon>Capsella</taxon>
    </lineage>
</organism>
<dbReference type="PANTHER" id="PTHR31044:SF130">
    <property type="entry name" value="CARBOHYDRATE-BINDING X8 DOMAIN SUPERFAMILY PROTEIN"/>
    <property type="match status" value="1"/>
</dbReference>
<keyword evidence="4" id="KW-0449">Lipoprotein</keyword>
<feature type="chain" id="PRO_5004350245" description="X8 domain-containing protein" evidence="5">
    <location>
        <begin position="26"/>
        <end position="115"/>
    </location>
</feature>
<keyword evidence="2" id="KW-0325">Glycoprotein</keyword>
<evidence type="ECO:0000256" key="2">
    <source>
        <dbReference type="ARBA" id="ARBA00022622"/>
    </source>
</evidence>
<feature type="domain" description="X8" evidence="6">
    <location>
        <begin position="30"/>
        <end position="113"/>
    </location>
</feature>
<name>R0FHV3_9BRAS</name>
<keyword evidence="3 5" id="KW-0732">Signal</keyword>
<sequence>MVKMSLPLTILFVFLSLIMINHLQAASHKTWCVAKTTATTAQLQENLILGCKAVDCRPIRPGGYCFTPYTLLNHASFVMNAYYQSHNRSQKACSFKNTGTIAIRDPSFGTCKYGS</sequence>
<accession>R0FHV3</accession>
<evidence type="ECO:0000313" key="7">
    <source>
        <dbReference type="EMBL" id="EOA21942.1"/>
    </source>
</evidence>
<dbReference type="KEGG" id="crb:17882268"/>
<keyword evidence="2" id="KW-0472">Membrane</keyword>
<dbReference type="STRING" id="81985.R0FHV3"/>
<comment type="subcellular location">
    <subcellularLocation>
        <location evidence="1">Cell membrane</location>
        <topology evidence="1">Lipid-anchor</topology>
        <topology evidence="1">GPI-anchor</topology>
    </subcellularLocation>
</comment>
<dbReference type="AlphaFoldDB" id="R0FHV3"/>
<dbReference type="GO" id="GO:0098552">
    <property type="term" value="C:side of membrane"/>
    <property type="evidence" value="ECO:0007669"/>
    <property type="project" value="UniProtKB-KW"/>
</dbReference>
<evidence type="ECO:0000259" key="6">
    <source>
        <dbReference type="SMART" id="SM00768"/>
    </source>
</evidence>
<gene>
    <name evidence="7" type="ORF">CARUB_v10002428mg</name>
</gene>
<dbReference type="PANTHER" id="PTHR31044">
    <property type="entry name" value="BETA-1,3 GLUCANASE"/>
    <property type="match status" value="1"/>
</dbReference>
<protein>
    <recommendedName>
        <fullName evidence="6">X8 domain-containing protein</fullName>
    </recommendedName>
</protein>
<evidence type="ECO:0000256" key="4">
    <source>
        <dbReference type="ARBA" id="ARBA00023288"/>
    </source>
</evidence>
<reference evidence="8" key="1">
    <citation type="journal article" date="2013" name="Nat. Genet.">
        <title>The Capsella rubella genome and the genomic consequences of rapid mating system evolution.</title>
        <authorList>
            <person name="Slotte T."/>
            <person name="Hazzouri K.M."/>
            <person name="Agren J.A."/>
            <person name="Koenig D."/>
            <person name="Maumus F."/>
            <person name="Guo Y.L."/>
            <person name="Steige K."/>
            <person name="Platts A.E."/>
            <person name="Escobar J.S."/>
            <person name="Newman L.K."/>
            <person name="Wang W."/>
            <person name="Mandakova T."/>
            <person name="Vello E."/>
            <person name="Smith L.M."/>
            <person name="Henz S.R."/>
            <person name="Steffen J."/>
            <person name="Takuno S."/>
            <person name="Brandvain Y."/>
            <person name="Coop G."/>
            <person name="Andolfatto P."/>
            <person name="Hu T.T."/>
            <person name="Blanchette M."/>
            <person name="Clark R.M."/>
            <person name="Quesneville H."/>
            <person name="Nordborg M."/>
            <person name="Gaut B.S."/>
            <person name="Lysak M.A."/>
            <person name="Jenkins J."/>
            <person name="Grimwood J."/>
            <person name="Chapman J."/>
            <person name="Prochnik S."/>
            <person name="Shu S."/>
            <person name="Rokhsar D."/>
            <person name="Schmutz J."/>
            <person name="Weigel D."/>
            <person name="Wright S.I."/>
        </authorList>
    </citation>
    <scope>NUCLEOTIDE SEQUENCE [LARGE SCALE GENOMIC DNA]</scope>
    <source>
        <strain evidence="8">cv. Monte Gargano</strain>
    </source>
</reference>
<dbReference type="Pfam" id="PF07983">
    <property type="entry name" value="X8"/>
    <property type="match status" value="1"/>
</dbReference>
<dbReference type="InterPro" id="IPR044788">
    <property type="entry name" value="X8_dom_prot"/>
</dbReference>
<feature type="signal peptide" evidence="5">
    <location>
        <begin position="1"/>
        <end position="25"/>
    </location>
</feature>
<keyword evidence="2" id="KW-0336">GPI-anchor</keyword>
<dbReference type="SMART" id="SM00768">
    <property type="entry name" value="X8"/>
    <property type="match status" value="1"/>
</dbReference>
<proteinExistence type="predicted"/>
<evidence type="ECO:0000256" key="5">
    <source>
        <dbReference type="SAM" id="SignalP"/>
    </source>
</evidence>
<evidence type="ECO:0000313" key="8">
    <source>
        <dbReference type="Proteomes" id="UP000029121"/>
    </source>
</evidence>
<dbReference type="GO" id="GO:0009506">
    <property type="term" value="C:plasmodesma"/>
    <property type="evidence" value="ECO:0007669"/>
    <property type="project" value="UniProtKB-ARBA"/>
</dbReference>
<dbReference type="EMBL" id="KB870810">
    <property type="protein sequence ID" value="EOA21942.1"/>
    <property type="molecule type" value="Genomic_DNA"/>
</dbReference>
<evidence type="ECO:0000256" key="1">
    <source>
        <dbReference type="ARBA" id="ARBA00004609"/>
    </source>
</evidence>
<keyword evidence="8" id="KW-1185">Reference proteome</keyword>